<dbReference type="InterPro" id="IPR036236">
    <property type="entry name" value="Znf_C2H2_sf"/>
</dbReference>
<dbReference type="GO" id="GO:0008270">
    <property type="term" value="F:zinc ion binding"/>
    <property type="evidence" value="ECO:0007669"/>
    <property type="project" value="UniProtKB-KW"/>
</dbReference>
<proteinExistence type="predicted"/>
<evidence type="ECO:0000256" key="2">
    <source>
        <dbReference type="ARBA" id="ARBA00022723"/>
    </source>
</evidence>
<evidence type="ECO:0000259" key="10">
    <source>
        <dbReference type="PROSITE" id="PS50157"/>
    </source>
</evidence>
<feature type="domain" description="C2H2-type" evidence="10">
    <location>
        <begin position="112"/>
        <end position="142"/>
    </location>
</feature>
<evidence type="ECO:0000256" key="1">
    <source>
        <dbReference type="ARBA" id="ARBA00004123"/>
    </source>
</evidence>
<dbReference type="FunFam" id="3.30.160.60:FF:000125">
    <property type="entry name" value="Putative zinc finger protein 143"/>
    <property type="match status" value="1"/>
</dbReference>
<keyword evidence="4 9" id="KW-0863">Zinc-finger</keyword>
<dbReference type="SUPFAM" id="SSF57667">
    <property type="entry name" value="beta-beta-alpha zinc fingers"/>
    <property type="match status" value="2"/>
</dbReference>
<reference evidence="12" key="2">
    <citation type="submission" date="2010-04" db="EMBL/GenBank/DDBJ databases">
        <authorList>
            <person name="Buell R."/>
            <person name="Hamilton J."/>
            <person name="Hostetler J."/>
        </authorList>
    </citation>
    <scope>NUCLEOTIDE SEQUENCE [LARGE SCALE GENOMIC DNA]</scope>
    <source>
        <strain evidence="12">DAOM:BR144</strain>
    </source>
</reference>
<keyword evidence="12" id="KW-1185">Reference proteome</keyword>
<feature type="domain" description="C2H2-type" evidence="10">
    <location>
        <begin position="22"/>
        <end position="51"/>
    </location>
</feature>
<dbReference type="InParanoid" id="K3WUW8"/>
<keyword evidence="5" id="KW-0862">Zinc</keyword>
<dbReference type="FunFam" id="3.30.160.60:FF:000688">
    <property type="entry name" value="zinc finger protein 197 isoform X1"/>
    <property type="match status" value="1"/>
</dbReference>
<dbReference type="Gene3D" id="3.30.160.60">
    <property type="entry name" value="Classic Zinc Finger"/>
    <property type="match status" value="3"/>
</dbReference>
<dbReference type="SMART" id="SM00355">
    <property type="entry name" value="ZnF_C2H2"/>
    <property type="match status" value="4"/>
</dbReference>
<reference evidence="12" key="1">
    <citation type="journal article" date="2010" name="Genome Biol.">
        <title>Genome sequence of the necrotrophic plant pathogen Pythium ultimum reveals original pathogenicity mechanisms and effector repertoire.</title>
        <authorList>
            <person name="Levesque C.A."/>
            <person name="Brouwer H."/>
            <person name="Cano L."/>
            <person name="Hamilton J.P."/>
            <person name="Holt C."/>
            <person name="Huitema E."/>
            <person name="Raffaele S."/>
            <person name="Robideau G.P."/>
            <person name="Thines M."/>
            <person name="Win J."/>
            <person name="Zerillo M.M."/>
            <person name="Beakes G.W."/>
            <person name="Boore J.L."/>
            <person name="Busam D."/>
            <person name="Dumas B."/>
            <person name="Ferriera S."/>
            <person name="Fuerstenberg S.I."/>
            <person name="Gachon C.M."/>
            <person name="Gaulin E."/>
            <person name="Govers F."/>
            <person name="Grenville-Briggs L."/>
            <person name="Horner N."/>
            <person name="Hostetler J."/>
            <person name="Jiang R.H."/>
            <person name="Johnson J."/>
            <person name="Krajaejun T."/>
            <person name="Lin H."/>
            <person name="Meijer H.J."/>
            <person name="Moore B."/>
            <person name="Morris P."/>
            <person name="Phuntmart V."/>
            <person name="Puiu D."/>
            <person name="Shetty J."/>
            <person name="Stajich J.E."/>
            <person name="Tripathy S."/>
            <person name="Wawra S."/>
            <person name="van West P."/>
            <person name="Whitty B.R."/>
            <person name="Coutinho P.M."/>
            <person name="Henrissat B."/>
            <person name="Martin F."/>
            <person name="Thomas P.D."/>
            <person name="Tyler B.M."/>
            <person name="De Vries R.P."/>
            <person name="Kamoun S."/>
            <person name="Yandell M."/>
            <person name="Tisserat N."/>
            <person name="Buell C.R."/>
        </authorList>
    </citation>
    <scope>NUCLEOTIDE SEQUENCE</scope>
    <source>
        <strain evidence="12">DAOM:BR144</strain>
    </source>
</reference>
<evidence type="ECO:0000256" key="9">
    <source>
        <dbReference type="PROSITE-ProRule" id="PRU00042"/>
    </source>
</evidence>
<evidence type="ECO:0000256" key="7">
    <source>
        <dbReference type="ARBA" id="ARBA00023163"/>
    </source>
</evidence>
<keyword evidence="2" id="KW-0479">Metal-binding</keyword>
<organism evidence="11 12">
    <name type="scientific">Globisporangium ultimum (strain ATCC 200006 / CBS 805.95 / DAOM BR144)</name>
    <name type="common">Pythium ultimum</name>
    <dbReference type="NCBI Taxonomy" id="431595"/>
    <lineage>
        <taxon>Eukaryota</taxon>
        <taxon>Sar</taxon>
        <taxon>Stramenopiles</taxon>
        <taxon>Oomycota</taxon>
        <taxon>Peronosporomycetes</taxon>
        <taxon>Pythiales</taxon>
        <taxon>Pythiaceae</taxon>
        <taxon>Globisporangium</taxon>
    </lineage>
</organism>
<dbReference type="Proteomes" id="UP000019132">
    <property type="component" value="Unassembled WGS sequence"/>
</dbReference>
<dbReference type="Pfam" id="PF00096">
    <property type="entry name" value="zf-C2H2"/>
    <property type="match status" value="3"/>
</dbReference>
<feature type="domain" description="C2H2-type" evidence="10">
    <location>
        <begin position="52"/>
        <end position="81"/>
    </location>
</feature>
<keyword evidence="8" id="KW-0539">Nucleus</keyword>
<dbReference type="PANTHER" id="PTHR46179">
    <property type="entry name" value="ZINC FINGER PROTEIN"/>
    <property type="match status" value="1"/>
</dbReference>
<dbReference type="HOGENOM" id="CLU_057431_2_0_1"/>
<dbReference type="PROSITE" id="PS00028">
    <property type="entry name" value="ZINC_FINGER_C2H2_1"/>
    <property type="match status" value="3"/>
</dbReference>
<evidence type="ECO:0000313" key="12">
    <source>
        <dbReference type="Proteomes" id="UP000019132"/>
    </source>
</evidence>
<keyword evidence="3" id="KW-0677">Repeat</keyword>
<dbReference type="OMA" id="GFANCEV"/>
<name>K3WUW8_GLOUD</name>
<evidence type="ECO:0000256" key="8">
    <source>
        <dbReference type="ARBA" id="ARBA00023242"/>
    </source>
</evidence>
<dbReference type="EnsemblProtists" id="PYU1_T008765">
    <property type="protein sequence ID" value="PYU1_T008765"/>
    <property type="gene ID" value="PYU1_G008747"/>
</dbReference>
<sequence>MARLTTQLQRKQQRTEKPMASFTCTMPGCGRAFNRKYTLSEHIKTHTGEKPHVCPIKSCGKRFTTVGNLSRHKRLHGPVLPLECPVAGCPCTFSSDLKLEKHMKFHFSTSAHLCDVVGCGKTFSTVGNLNRHLRNQHDIHEQLQIAATPLSRSPKMSSAQSPTGADDLDFGFANCEVSDEDDDMAWLTTCIATTEPLTLKESTQPWTPESLNALSLMFDAEDQ</sequence>
<comment type="subcellular location">
    <subcellularLocation>
        <location evidence="1">Nucleus</location>
    </subcellularLocation>
</comment>
<dbReference type="InterPro" id="IPR051061">
    <property type="entry name" value="Zinc_finger_trans_reg"/>
</dbReference>
<dbReference type="PANTHER" id="PTHR46179:SF13">
    <property type="entry name" value="C2H2-TYPE DOMAIN-CONTAINING PROTEIN"/>
    <property type="match status" value="1"/>
</dbReference>
<dbReference type="eggNOG" id="KOG1721">
    <property type="taxonomic scope" value="Eukaryota"/>
</dbReference>
<dbReference type="GO" id="GO:0005634">
    <property type="term" value="C:nucleus"/>
    <property type="evidence" value="ECO:0007669"/>
    <property type="project" value="UniProtKB-SubCell"/>
</dbReference>
<evidence type="ECO:0000256" key="6">
    <source>
        <dbReference type="ARBA" id="ARBA00023015"/>
    </source>
</evidence>
<keyword evidence="7" id="KW-0804">Transcription</keyword>
<keyword evidence="6" id="KW-0805">Transcription regulation</keyword>
<evidence type="ECO:0000256" key="5">
    <source>
        <dbReference type="ARBA" id="ARBA00022833"/>
    </source>
</evidence>
<dbReference type="PROSITE" id="PS50157">
    <property type="entry name" value="ZINC_FINGER_C2H2_2"/>
    <property type="match status" value="3"/>
</dbReference>
<reference evidence="11" key="3">
    <citation type="submission" date="2015-02" db="UniProtKB">
        <authorList>
            <consortium name="EnsemblProtists"/>
        </authorList>
    </citation>
    <scope>IDENTIFICATION</scope>
    <source>
        <strain evidence="11">DAOM BR144</strain>
    </source>
</reference>
<dbReference type="VEuPathDB" id="FungiDB:PYU1_G008747"/>
<dbReference type="EMBL" id="GL376558">
    <property type="status" value="NOT_ANNOTATED_CDS"/>
    <property type="molecule type" value="Genomic_DNA"/>
</dbReference>
<dbReference type="InterPro" id="IPR013087">
    <property type="entry name" value="Znf_C2H2_type"/>
</dbReference>
<protein>
    <recommendedName>
        <fullName evidence="10">C2H2-type domain-containing protein</fullName>
    </recommendedName>
</protein>
<dbReference type="STRING" id="431595.K3WUW8"/>
<evidence type="ECO:0000256" key="4">
    <source>
        <dbReference type="ARBA" id="ARBA00022771"/>
    </source>
</evidence>
<accession>K3WUW8</accession>
<dbReference type="GO" id="GO:0006357">
    <property type="term" value="P:regulation of transcription by RNA polymerase II"/>
    <property type="evidence" value="ECO:0007669"/>
    <property type="project" value="TreeGrafter"/>
</dbReference>
<dbReference type="AlphaFoldDB" id="K3WUW8"/>
<evidence type="ECO:0000256" key="3">
    <source>
        <dbReference type="ARBA" id="ARBA00022737"/>
    </source>
</evidence>
<evidence type="ECO:0000313" key="11">
    <source>
        <dbReference type="EnsemblProtists" id="PYU1_T008765"/>
    </source>
</evidence>